<dbReference type="Proteomes" id="UP000215059">
    <property type="component" value="Unassembled WGS sequence"/>
</dbReference>
<protein>
    <recommendedName>
        <fullName evidence="1">Helix-turn-helix domain-containing protein</fullName>
    </recommendedName>
</protein>
<dbReference type="InterPro" id="IPR010093">
    <property type="entry name" value="SinI_DNA-bd"/>
</dbReference>
<dbReference type="RefSeq" id="WP_094253589.1">
    <property type="nucleotide sequence ID" value="NZ_JBHLXL010000002.1"/>
</dbReference>
<dbReference type="InterPro" id="IPR041657">
    <property type="entry name" value="HTH_17"/>
</dbReference>
<gene>
    <name evidence="2" type="ORF">CGZ90_16305</name>
</gene>
<reference evidence="2 3" key="1">
    <citation type="submission" date="2017-07" db="EMBL/GenBank/DDBJ databases">
        <title>Fictibacillus sp. nov. GDSW-R2A3 Genome sequencing and assembly.</title>
        <authorList>
            <person name="Mayilraj S."/>
        </authorList>
    </citation>
    <scope>NUCLEOTIDE SEQUENCE [LARGE SCALE GENOMIC DNA]</scope>
    <source>
        <strain evidence="2 3">GDSW-R2A3</strain>
    </source>
</reference>
<sequence>MYLTIEETAEYLSLPVSYIESQVQQKKIRAIHDGVQYLINKEQFNGHLDQVEKYKKEIEEYLSEPIPEDWDAKDED</sequence>
<dbReference type="NCBIfam" id="TIGR01764">
    <property type="entry name" value="excise"/>
    <property type="match status" value="1"/>
</dbReference>
<keyword evidence="3" id="KW-1185">Reference proteome</keyword>
<accession>A0A235F632</accession>
<proteinExistence type="predicted"/>
<evidence type="ECO:0000259" key="1">
    <source>
        <dbReference type="Pfam" id="PF12728"/>
    </source>
</evidence>
<dbReference type="OrthoDB" id="2166477at2"/>
<dbReference type="GO" id="GO:0003677">
    <property type="term" value="F:DNA binding"/>
    <property type="evidence" value="ECO:0007669"/>
    <property type="project" value="InterPro"/>
</dbReference>
<evidence type="ECO:0000313" key="2">
    <source>
        <dbReference type="EMBL" id="OYD56573.1"/>
    </source>
</evidence>
<dbReference type="Pfam" id="PF12728">
    <property type="entry name" value="HTH_17"/>
    <property type="match status" value="1"/>
</dbReference>
<comment type="caution">
    <text evidence="2">The sequence shown here is derived from an EMBL/GenBank/DDBJ whole genome shotgun (WGS) entry which is preliminary data.</text>
</comment>
<evidence type="ECO:0000313" key="3">
    <source>
        <dbReference type="Proteomes" id="UP000215059"/>
    </source>
</evidence>
<organism evidence="2 3">
    <name type="scientific">Fictibacillus aquaticus</name>
    <dbReference type="NCBI Taxonomy" id="2021314"/>
    <lineage>
        <taxon>Bacteria</taxon>
        <taxon>Bacillati</taxon>
        <taxon>Bacillota</taxon>
        <taxon>Bacilli</taxon>
        <taxon>Bacillales</taxon>
        <taxon>Fictibacillaceae</taxon>
        <taxon>Fictibacillus</taxon>
    </lineage>
</organism>
<dbReference type="AlphaFoldDB" id="A0A235F632"/>
<feature type="domain" description="Helix-turn-helix" evidence="1">
    <location>
        <begin position="2"/>
        <end position="45"/>
    </location>
</feature>
<name>A0A235F632_9BACL</name>
<dbReference type="EMBL" id="NOII01000011">
    <property type="protein sequence ID" value="OYD56573.1"/>
    <property type="molecule type" value="Genomic_DNA"/>
</dbReference>